<dbReference type="Gene3D" id="1.10.10.10">
    <property type="entry name" value="Winged helix-like DNA-binding domain superfamily/Winged helix DNA-binding domain"/>
    <property type="match status" value="1"/>
</dbReference>
<keyword evidence="4" id="KW-0804">Transcription</keyword>
<evidence type="ECO:0000256" key="2">
    <source>
        <dbReference type="ARBA" id="ARBA00023015"/>
    </source>
</evidence>
<protein>
    <submittedName>
        <fullName evidence="6">LysR family transcriptional regulator</fullName>
    </submittedName>
</protein>
<dbReference type="PANTHER" id="PTHR30118">
    <property type="entry name" value="HTH-TYPE TRANSCRIPTIONAL REGULATOR LEUO-RELATED"/>
    <property type="match status" value="1"/>
</dbReference>
<gene>
    <name evidence="6" type="ORF">D4765_05590</name>
</gene>
<dbReference type="InterPro" id="IPR036390">
    <property type="entry name" value="WH_DNA-bd_sf"/>
</dbReference>
<dbReference type="GO" id="GO:0003700">
    <property type="term" value="F:DNA-binding transcription factor activity"/>
    <property type="evidence" value="ECO:0007669"/>
    <property type="project" value="InterPro"/>
</dbReference>
<feature type="domain" description="HTH lysR-type" evidence="5">
    <location>
        <begin position="1"/>
        <end position="58"/>
    </location>
</feature>
<evidence type="ECO:0000313" key="7">
    <source>
        <dbReference type="Proteomes" id="UP000306192"/>
    </source>
</evidence>
<dbReference type="EMBL" id="QYRT01000007">
    <property type="protein sequence ID" value="TIH39028.1"/>
    <property type="molecule type" value="Genomic_DNA"/>
</dbReference>
<evidence type="ECO:0000313" key="6">
    <source>
        <dbReference type="EMBL" id="TIH39028.1"/>
    </source>
</evidence>
<reference evidence="6 7" key="1">
    <citation type="journal article" date="2019" name="Microorganisms">
        <title>Systematic Affiliation and Genome Analysis of Subtercola vilae DB165(T) with Particular Emphasis on Cold Adaptation of an Isolate from a High-Altitude Cold Volcano Lake.</title>
        <authorList>
            <person name="Villalobos A.S."/>
            <person name="Wiese J."/>
            <person name="Imhoff J.F."/>
            <person name="Dorador C."/>
            <person name="Keller A."/>
            <person name="Hentschel U."/>
        </authorList>
    </citation>
    <scope>NUCLEOTIDE SEQUENCE [LARGE SCALE GENOMIC DNA]</scope>
    <source>
        <strain evidence="6 7">DB165</strain>
    </source>
</reference>
<sequence>MDLNLLVALDALIEHESVQGAAAAVHLTPPAMSHALRRLRQATGDDVLVRNGRAMVPTPRALHLRDEVRELVTRAESVLSPPRSLDLARLERNFTVRGNEALIAALAPPLLAEVAGAAPGVTLVFLGEQTVDGHDMARGVSDLEISGAAHPSPAIRSTTVGTDQLAVVMRAGHPLTALDALSIEHFAAAVHVVISRRGRLRGPIDEALAVHDLQRKVIAALPSTAVALEVVRNSDAITVVASRLVRGSDSFARRLLPLALEPLPAVVSWHRRHDSDLAHQWLRAQASSILAGLLD</sequence>
<dbReference type="SUPFAM" id="SSF46785">
    <property type="entry name" value="Winged helix' DNA-binding domain"/>
    <property type="match status" value="1"/>
</dbReference>
<accession>A0A4T2C997</accession>
<dbReference type="Pfam" id="PF03466">
    <property type="entry name" value="LysR_substrate"/>
    <property type="match status" value="1"/>
</dbReference>
<dbReference type="InterPro" id="IPR005119">
    <property type="entry name" value="LysR_subst-bd"/>
</dbReference>
<dbReference type="GO" id="GO:0003677">
    <property type="term" value="F:DNA binding"/>
    <property type="evidence" value="ECO:0007669"/>
    <property type="project" value="UniProtKB-KW"/>
</dbReference>
<evidence type="ECO:0000259" key="5">
    <source>
        <dbReference type="PROSITE" id="PS50931"/>
    </source>
</evidence>
<keyword evidence="2" id="KW-0805">Transcription regulation</keyword>
<name>A0A4T2C997_9MICO</name>
<dbReference type="InterPro" id="IPR000847">
    <property type="entry name" value="LysR_HTH_N"/>
</dbReference>
<keyword evidence="7" id="KW-1185">Reference proteome</keyword>
<evidence type="ECO:0000256" key="3">
    <source>
        <dbReference type="ARBA" id="ARBA00023125"/>
    </source>
</evidence>
<dbReference type="Gene3D" id="3.40.190.10">
    <property type="entry name" value="Periplasmic binding protein-like II"/>
    <property type="match status" value="2"/>
</dbReference>
<comment type="caution">
    <text evidence="6">The sequence shown here is derived from an EMBL/GenBank/DDBJ whole genome shotgun (WGS) entry which is preliminary data.</text>
</comment>
<dbReference type="OrthoDB" id="3636008at2"/>
<evidence type="ECO:0000256" key="4">
    <source>
        <dbReference type="ARBA" id="ARBA00023163"/>
    </source>
</evidence>
<proteinExistence type="inferred from homology"/>
<comment type="similarity">
    <text evidence="1">Belongs to the LysR transcriptional regulatory family.</text>
</comment>
<organism evidence="6 7">
    <name type="scientific">Subtercola vilae</name>
    <dbReference type="NCBI Taxonomy" id="2056433"/>
    <lineage>
        <taxon>Bacteria</taxon>
        <taxon>Bacillati</taxon>
        <taxon>Actinomycetota</taxon>
        <taxon>Actinomycetes</taxon>
        <taxon>Micrococcales</taxon>
        <taxon>Microbacteriaceae</taxon>
        <taxon>Subtercola</taxon>
    </lineage>
</organism>
<dbReference type="InterPro" id="IPR050389">
    <property type="entry name" value="LysR-type_TF"/>
</dbReference>
<dbReference type="Proteomes" id="UP000306192">
    <property type="component" value="Unassembled WGS sequence"/>
</dbReference>
<dbReference type="RefSeq" id="WP_136641259.1">
    <property type="nucleotide sequence ID" value="NZ_QYRT01000007.1"/>
</dbReference>
<dbReference type="PROSITE" id="PS50931">
    <property type="entry name" value="HTH_LYSR"/>
    <property type="match status" value="1"/>
</dbReference>
<dbReference type="PANTHER" id="PTHR30118:SF15">
    <property type="entry name" value="TRANSCRIPTIONAL REGULATORY PROTEIN"/>
    <property type="match status" value="1"/>
</dbReference>
<dbReference type="SUPFAM" id="SSF53850">
    <property type="entry name" value="Periplasmic binding protein-like II"/>
    <property type="match status" value="1"/>
</dbReference>
<dbReference type="AlphaFoldDB" id="A0A4T2C997"/>
<dbReference type="Pfam" id="PF00126">
    <property type="entry name" value="HTH_1"/>
    <property type="match status" value="1"/>
</dbReference>
<keyword evidence="3" id="KW-0238">DNA-binding</keyword>
<dbReference type="InterPro" id="IPR036388">
    <property type="entry name" value="WH-like_DNA-bd_sf"/>
</dbReference>
<evidence type="ECO:0000256" key="1">
    <source>
        <dbReference type="ARBA" id="ARBA00009437"/>
    </source>
</evidence>